<dbReference type="InterPro" id="IPR036900">
    <property type="entry name" value="A-D-PHexomutase_C_sf"/>
</dbReference>
<dbReference type="Pfam" id="PF02879">
    <property type="entry name" value="PGM_PMM_II"/>
    <property type="match status" value="1"/>
</dbReference>
<proteinExistence type="inferred from homology"/>
<gene>
    <name evidence="12" type="ORF">CLV97_10795</name>
</gene>
<dbReference type="OrthoDB" id="9806956at2"/>
<dbReference type="GO" id="GO:0016868">
    <property type="term" value="F:intramolecular phosphotransferase activity"/>
    <property type="evidence" value="ECO:0007669"/>
    <property type="project" value="InterPro"/>
</dbReference>
<evidence type="ECO:0000259" key="9">
    <source>
        <dbReference type="Pfam" id="PF02878"/>
    </source>
</evidence>
<feature type="domain" description="Alpha-D-phosphohexomutase alpha/beta/alpha" evidence="10">
    <location>
        <begin position="167"/>
        <end position="265"/>
    </location>
</feature>
<feature type="domain" description="Alpha-D-phosphohexomutase alpha/beta/alpha" evidence="9">
    <location>
        <begin position="15"/>
        <end position="130"/>
    </location>
</feature>
<evidence type="ECO:0000256" key="5">
    <source>
        <dbReference type="ARBA" id="ARBA00022842"/>
    </source>
</evidence>
<evidence type="ECO:0000256" key="4">
    <source>
        <dbReference type="ARBA" id="ARBA00022723"/>
    </source>
</evidence>
<comment type="cofactor">
    <cofactor evidence="1">
        <name>Mg(2+)</name>
        <dbReference type="ChEBI" id="CHEBI:18420"/>
    </cofactor>
</comment>
<dbReference type="GO" id="GO:0000287">
    <property type="term" value="F:magnesium ion binding"/>
    <property type="evidence" value="ECO:0007669"/>
    <property type="project" value="InterPro"/>
</dbReference>
<evidence type="ECO:0000259" key="11">
    <source>
        <dbReference type="Pfam" id="PF02880"/>
    </source>
</evidence>
<evidence type="ECO:0000256" key="3">
    <source>
        <dbReference type="ARBA" id="ARBA00022553"/>
    </source>
</evidence>
<dbReference type="SUPFAM" id="SSF55957">
    <property type="entry name" value="Phosphoglucomutase, C-terminal domain"/>
    <property type="match status" value="1"/>
</dbReference>
<dbReference type="SUPFAM" id="SSF53738">
    <property type="entry name" value="Phosphoglucomutase, first 3 domains"/>
    <property type="match status" value="3"/>
</dbReference>
<comment type="similarity">
    <text evidence="2 7">Belongs to the phosphohexose mutase family.</text>
</comment>
<feature type="domain" description="Alpha-D-phosphohexomutase C-terminal" evidence="8">
    <location>
        <begin position="385"/>
        <end position="457"/>
    </location>
</feature>
<evidence type="ECO:0000259" key="10">
    <source>
        <dbReference type="Pfam" id="PF02879"/>
    </source>
</evidence>
<keyword evidence="5 7" id="KW-0460">Magnesium</keyword>
<sequence>MSAMMKPADRIAPHVFREYDIRGIVGEEIHEFFAYWLGRAFARRVRAEGQHSVVVGRDNRKSSPALARAVTAGLVQEGCEVMDIGEVTSPMFYFGLEHLDVPSGIMITASHNPPDENGFKVAQNKTTLYGNAVKNLYNEMVGVAAETGLEPEIAQTSPSRSVDLRTPYLDMLQEKIRLDGRPLKVVVDCGNGTASSFAPEALERWGCEVIPLYCTSDPTFPNHHPDPVDPKNLTDLIRTVKETGADLGIAFDGDGDRLGVVDETGRIRWGDQLMILYWREILPKYPGCDAWVEVKCSQALVEEIKRLGGNPRFHRTGHSHVKATLRRTRAPFAGEMSGHLFFNDEYYGFDDALYAAGRLLRILSRKKRPLSALFADVPQYHATSETRVPCEEAKKASVIEQVKAHFAKKYPIVEVDGARIQFPSGWALVRSSNTQPILVLRAEADSTERLVEIKREVESVIRRCGITAPIPW</sequence>
<evidence type="ECO:0000256" key="6">
    <source>
        <dbReference type="ARBA" id="ARBA00023235"/>
    </source>
</evidence>
<dbReference type="InterPro" id="IPR016066">
    <property type="entry name" value="A-D-PHexomutase_CS"/>
</dbReference>
<dbReference type="RefSeq" id="WP_106344681.1">
    <property type="nucleotide sequence ID" value="NZ_PVNE01000007.1"/>
</dbReference>
<accession>A0A2T0LGE4</accession>
<comment type="caution">
    <text evidence="12">The sequence shown here is derived from an EMBL/GenBank/DDBJ whole genome shotgun (WGS) entry which is preliminary data.</text>
</comment>
<feature type="domain" description="Alpha-D-phosphohexomutase alpha/beta/alpha" evidence="11">
    <location>
        <begin position="269"/>
        <end position="379"/>
    </location>
</feature>
<dbReference type="Gene3D" id="3.30.310.50">
    <property type="entry name" value="Alpha-D-phosphohexomutase, C-terminal domain"/>
    <property type="match status" value="1"/>
</dbReference>
<keyword evidence="6" id="KW-0413">Isomerase</keyword>
<evidence type="ECO:0000313" key="12">
    <source>
        <dbReference type="EMBL" id="PRX41329.1"/>
    </source>
</evidence>
<dbReference type="PRINTS" id="PR00509">
    <property type="entry name" value="PGMPMM"/>
</dbReference>
<keyword evidence="4 7" id="KW-0479">Metal-binding</keyword>
<evidence type="ECO:0000313" key="13">
    <source>
        <dbReference type="Proteomes" id="UP000237797"/>
    </source>
</evidence>
<dbReference type="PROSITE" id="PS00710">
    <property type="entry name" value="PGM_PMM"/>
    <property type="match status" value="1"/>
</dbReference>
<evidence type="ECO:0000256" key="2">
    <source>
        <dbReference type="ARBA" id="ARBA00010231"/>
    </source>
</evidence>
<dbReference type="InterPro" id="IPR016055">
    <property type="entry name" value="A-D-PHexomutase_a/b/a-I/II/III"/>
</dbReference>
<organism evidence="12 13">
    <name type="scientific">Planifilum fimeticola</name>
    <dbReference type="NCBI Taxonomy" id="201975"/>
    <lineage>
        <taxon>Bacteria</taxon>
        <taxon>Bacillati</taxon>
        <taxon>Bacillota</taxon>
        <taxon>Bacilli</taxon>
        <taxon>Bacillales</taxon>
        <taxon>Thermoactinomycetaceae</taxon>
        <taxon>Planifilum</taxon>
    </lineage>
</organism>
<dbReference type="PANTHER" id="PTHR43771:SF2">
    <property type="entry name" value="PHOSPHOMANNOMUTASE_PHOSPHOGLUCOMUTASE"/>
    <property type="match status" value="1"/>
</dbReference>
<protein>
    <submittedName>
        <fullName evidence="12">Phosphomannomutase/phosphoglucomutase</fullName>
    </submittedName>
</protein>
<dbReference type="Gene3D" id="3.40.120.10">
    <property type="entry name" value="Alpha-D-Glucose-1,6-Bisphosphate, subunit A, domain 3"/>
    <property type="match status" value="3"/>
</dbReference>
<reference evidence="12 13" key="1">
    <citation type="submission" date="2018-03" db="EMBL/GenBank/DDBJ databases">
        <title>Genomic Encyclopedia of Archaeal and Bacterial Type Strains, Phase II (KMG-II): from individual species to whole genera.</title>
        <authorList>
            <person name="Goeker M."/>
        </authorList>
    </citation>
    <scope>NUCLEOTIDE SEQUENCE [LARGE SCALE GENOMIC DNA]</scope>
    <source>
        <strain evidence="12 13">DSM 44946</strain>
    </source>
</reference>
<dbReference type="InterPro" id="IPR005846">
    <property type="entry name" value="A-D-PHexomutase_a/b/a-III"/>
</dbReference>
<dbReference type="InterPro" id="IPR005841">
    <property type="entry name" value="Alpha-D-phosphohexomutase_SF"/>
</dbReference>
<evidence type="ECO:0000259" key="8">
    <source>
        <dbReference type="Pfam" id="PF00408"/>
    </source>
</evidence>
<dbReference type="Pfam" id="PF00408">
    <property type="entry name" value="PGM_PMM_IV"/>
    <property type="match status" value="1"/>
</dbReference>
<dbReference type="InterPro" id="IPR005843">
    <property type="entry name" value="A-D-PHexomutase_C"/>
</dbReference>
<dbReference type="Pfam" id="PF02878">
    <property type="entry name" value="PGM_PMM_I"/>
    <property type="match status" value="1"/>
</dbReference>
<dbReference type="InterPro" id="IPR005844">
    <property type="entry name" value="A-D-PHexomutase_a/b/a-I"/>
</dbReference>
<keyword evidence="3" id="KW-0597">Phosphoprotein</keyword>
<dbReference type="AlphaFoldDB" id="A0A2T0LGE4"/>
<evidence type="ECO:0000256" key="7">
    <source>
        <dbReference type="RuleBase" id="RU004326"/>
    </source>
</evidence>
<dbReference type="GO" id="GO:0005975">
    <property type="term" value="P:carbohydrate metabolic process"/>
    <property type="evidence" value="ECO:0007669"/>
    <property type="project" value="InterPro"/>
</dbReference>
<dbReference type="InterPro" id="IPR005845">
    <property type="entry name" value="A-D-PHexomutase_a/b/a-II"/>
</dbReference>
<dbReference type="Pfam" id="PF02880">
    <property type="entry name" value="PGM_PMM_III"/>
    <property type="match status" value="1"/>
</dbReference>
<evidence type="ECO:0000256" key="1">
    <source>
        <dbReference type="ARBA" id="ARBA00001946"/>
    </source>
</evidence>
<keyword evidence="13" id="KW-1185">Reference proteome</keyword>
<dbReference type="CDD" id="cd03089">
    <property type="entry name" value="PMM_PGM"/>
    <property type="match status" value="1"/>
</dbReference>
<dbReference type="Proteomes" id="UP000237797">
    <property type="component" value="Unassembled WGS sequence"/>
</dbReference>
<name>A0A2T0LGE4_9BACL</name>
<dbReference type="PANTHER" id="PTHR43771">
    <property type="entry name" value="PHOSPHOMANNOMUTASE"/>
    <property type="match status" value="1"/>
</dbReference>
<dbReference type="EMBL" id="PVNE01000007">
    <property type="protein sequence ID" value="PRX41329.1"/>
    <property type="molecule type" value="Genomic_DNA"/>
</dbReference>